<reference evidence="5" key="2">
    <citation type="submission" date="2014-06" db="EMBL/GenBank/DDBJ databases">
        <authorList>
            <person name="Aslett M."/>
        </authorList>
    </citation>
    <scope>NUCLEOTIDE SEQUENCE</scope>
</reference>
<comment type="subcellular location">
    <subcellularLocation>
        <location evidence="1">Cytoplasm</location>
        <location evidence="1">Cytoskeleton</location>
    </subcellularLocation>
</comment>
<keyword evidence="2" id="KW-0963">Cytoplasm</keyword>
<name>A0A068X3T7_ECHGR</name>
<accession>A0A068X3T7</accession>
<dbReference type="PANTHER" id="PTHR10901">
    <property type="entry name" value="TROPOMODULIN"/>
    <property type="match status" value="1"/>
</dbReference>
<dbReference type="InterPro" id="IPR004934">
    <property type="entry name" value="TMOD"/>
</dbReference>
<dbReference type="GO" id="GO:0005856">
    <property type="term" value="C:cytoskeleton"/>
    <property type="evidence" value="ECO:0007669"/>
    <property type="project" value="UniProtKB-SubCell"/>
</dbReference>
<dbReference type="GO" id="GO:0007015">
    <property type="term" value="P:actin filament organization"/>
    <property type="evidence" value="ECO:0007669"/>
    <property type="project" value="TreeGrafter"/>
</dbReference>
<evidence type="ECO:0000313" key="7">
    <source>
        <dbReference type="WBParaSite" id="EgrG_000937700"/>
    </source>
</evidence>
<dbReference type="Proteomes" id="UP000492820">
    <property type="component" value="Unassembled WGS sequence"/>
</dbReference>
<dbReference type="GO" id="GO:0030239">
    <property type="term" value="P:myofibril assembly"/>
    <property type="evidence" value="ECO:0007669"/>
    <property type="project" value="TreeGrafter"/>
</dbReference>
<dbReference type="SUPFAM" id="SSF52047">
    <property type="entry name" value="RNI-like"/>
    <property type="match status" value="1"/>
</dbReference>
<dbReference type="GO" id="GO:0030016">
    <property type="term" value="C:myofibril"/>
    <property type="evidence" value="ECO:0007669"/>
    <property type="project" value="TreeGrafter"/>
</dbReference>
<evidence type="ECO:0000256" key="4">
    <source>
        <dbReference type="SAM" id="MobiDB-lite"/>
    </source>
</evidence>
<gene>
    <name evidence="5" type="ORF">EgrG_000937700</name>
</gene>
<dbReference type="AlphaFoldDB" id="A0A068X3T7"/>
<dbReference type="OrthoDB" id="2163268at2759"/>
<dbReference type="Pfam" id="PF03250">
    <property type="entry name" value="Tropomodulin"/>
    <property type="match status" value="1"/>
</dbReference>
<dbReference type="InterPro" id="IPR032675">
    <property type="entry name" value="LRR_dom_sf"/>
</dbReference>
<dbReference type="PANTHER" id="PTHR10901:SF6">
    <property type="entry name" value="TROPOMODULIN, ISOFORM N"/>
    <property type="match status" value="1"/>
</dbReference>
<feature type="region of interest" description="Disordered" evidence="4">
    <location>
        <begin position="36"/>
        <end position="62"/>
    </location>
</feature>
<evidence type="ECO:0000256" key="1">
    <source>
        <dbReference type="ARBA" id="ARBA00004245"/>
    </source>
</evidence>
<sequence length="469" mass="52192">MSNKTLFGKSLDKYDSNIDDIDDLLSKLTEAEIKELNDDIDPDNSLLPPSQRCRDQTTKAPTGPFNRENLIKFLVEKAKNDPDWDEAVPYEKKIRGKVFEKKVEPVAVEKNELSELGFDVEFDESINEALNNATDDELIDLAAILGFTGMMNQVQFHASIENRGQVGGGFLGVAKAEQLKIVPDEPPNMTDIEESIKKLTADDASLTVLNLNNIKDLSAEVVSRLFTAVGENTKLHELHMAGTDLTSAMMEPLLLSLKVNHTLEVLNLESNSITGDMILKILDSISDSKSAVKDLRLANQRQRVLGVQVEEQIAKLVLQNPRLSNLSLYFDTPYARTPINGLPVSIRVPSVTAQFFCCCYLILCNCAYTSPPPPLAAPSDRTPLGRSLLEVVSFLETSLLLTCRATILHAVQITFEKNRLTFSFLSSQLWCEFHSSKIGVCSASMYRDWLDGGRENIHLRAATYLILRI</sequence>
<reference evidence="5 6" key="1">
    <citation type="journal article" date="2013" name="Nature">
        <title>The genomes of four tapeworm species reveal adaptations to parasitism.</title>
        <authorList>
            <person name="Tsai I.J."/>
            <person name="Zarowiecki M."/>
            <person name="Holroyd N."/>
            <person name="Garciarrubio A."/>
            <person name="Sanchez-Flores A."/>
            <person name="Brooks K.L."/>
            <person name="Tracey A."/>
            <person name="Bobes R.J."/>
            <person name="Fragoso G."/>
            <person name="Sciutto E."/>
            <person name="Aslett M."/>
            <person name="Beasley H."/>
            <person name="Bennett H.M."/>
            <person name="Cai J."/>
            <person name="Camicia F."/>
            <person name="Clark R."/>
            <person name="Cucher M."/>
            <person name="De Silva N."/>
            <person name="Day T.A."/>
            <person name="Deplazes P."/>
            <person name="Estrada K."/>
            <person name="Fernandez C."/>
            <person name="Holland P.W."/>
            <person name="Hou J."/>
            <person name="Hu S."/>
            <person name="Huckvale T."/>
            <person name="Hung S.S."/>
            <person name="Kamenetzky L."/>
            <person name="Keane J.A."/>
            <person name="Kiss F."/>
            <person name="Koziol U."/>
            <person name="Lambert O."/>
            <person name="Liu K."/>
            <person name="Luo X."/>
            <person name="Luo Y."/>
            <person name="Macchiaroli N."/>
            <person name="Nichol S."/>
            <person name="Paps J."/>
            <person name="Parkinson J."/>
            <person name="Pouchkina-Stantcheva N."/>
            <person name="Riddiford N."/>
            <person name="Rosenzvit M."/>
            <person name="Salinas G."/>
            <person name="Wasmuth J.D."/>
            <person name="Zamanian M."/>
            <person name="Zheng Y."/>
            <person name="Cai X."/>
            <person name="Soberon X."/>
            <person name="Olson P.D."/>
            <person name="Laclette J.P."/>
            <person name="Brehm K."/>
            <person name="Berriman M."/>
            <person name="Garciarrubio A."/>
            <person name="Bobes R.J."/>
            <person name="Fragoso G."/>
            <person name="Sanchez-Flores A."/>
            <person name="Estrada K."/>
            <person name="Cevallos M.A."/>
            <person name="Morett E."/>
            <person name="Gonzalez V."/>
            <person name="Portillo T."/>
            <person name="Ochoa-Leyva A."/>
            <person name="Jose M.V."/>
            <person name="Sciutto E."/>
            <person name="Landa A."/>
            <person name="Jimenez L."/>
            <person name="Valdes V."/>
            <person name="Carrero J.C."/>
            <person name="Larralde C."/>
            <person name="Morales-Montor J."/>
            <person name="Limon-Lason J."/>
            <person name="Soberon X."/>
            <person name="Laclette J.P."/>
        </authorList>
    </citation>
    <scope>NUCLEOTIDE SEQUENCE [LARGE SCALE GENOMIC DNA]</scope>
</reference>
<evidence type="ECO:0000313" key="6">
    <source>
        <dbReference type="Proteomes" id="UP000492820"/>
    </source>
</evidence>
<protein>
    <submittedName>
        <fullName evidence="5 7">Tropomodulin</fullName>
    </submittedName>
</protein>
<dbReference type="EMBL" id="LK028613">
    <property type="protein sequence ID" value="CDS24670.1"/>
    <property type="molecule type" value="Genomic_DNA"/>
</dbReference>
<dbReference type="WBParaSite" id="EgrG_000937700">
    <property type="protein sequence ID" value="EgrG_000937700"/>
    <property type="gene ID" value="EgrG_000937700"/>
</dbReference>
<dbReference type="Gene3D" id="3.80.10.10">
    <property type="entry name" value="Ribonuclease Inhibitor"/>
    <property type="match status" value="1"/>
</dbReference>
<dbReference type="GO" id="GO:0051694">
    <property type="term" value="P:pointed-end actin filament capping"/>
    <property type="evidence" value="ECO:0007669"/>
    <property type="project" value="InterPro"/>
</dbReference>
<evidence type="ECO:0000256" key="2">
    <source>
        <dbReference type="ARBA" id="ARBA00022490"/>
    </source>
</evidence>
<keyword evidence="3" id="KW-0206">Cytoskeleton</keyword>
<evidence type="ECO:0000256" key="3">
    <source>
        <dbReference type="ARBA" id="ARBA00023212"/>
    </source>
</evidence>
<evidence type="ECO:0000313" key="5">
    <source>
        <dbReference type="EMBL" id="CDS24670.1"/>
    </source>
</evidence>
<dbReference type="GO" id="GO:0005523">
    <property type="term" value="F:tropomyosin binding"/>
    <property type="evidence" value="ECO:0007669"/>
    <property type="project" value="InterPro"/>
</dbReference>
<reference evidence="7" key="3">
    <citation type="submission" date="2020-10" db="UniProtKB">
        <authorList>
            <consortium name="WormBaseParasite"/>
        </authorList>
    </citation>
    <scope>IDENTIFICATION</scope>
</reference>
<organism evidence="5">
    <name type="scientific">Echinococcus granulosus</name>
    <name type="common">Hydatid tapeworm</name>
    <dbReference type="NCBI Taxonomy" id="6210"/>
    <lineage>
        <taxon>Eukaryota</taxon>
        <taxon>Metazoa</taxon>
        <taxon>Spiralia</taxon>
        <taxon>Lophotrochozoa</taxon>
        <taxon>Platyhelminthes</taxon>
        <taxon>Cestoda</taxon>
        <taxon>Eucestoda</taxon>
        <taxon>Cyclophyllidea</taxon>
        <taxon>Taeniidae</taxon>
        <taxon>Echinococcus</taxon>
        <taxon>Echinococcus granulosus group</taxon>
    </lineage>
</organism>
<proteinExistence type="predicted"/>